<dbReference type="EMBL" id="JABBFX010000001">
    <property type="protein sequence ID" value="NML43495.1"/>
    <property type="molecule type" value="Genomic_DNA"/>
</dbReference>
<reference evidence="1 2" key="1">
    <citation type="submission" date="2020-04" db="EMBL/GenBank/DDBJ databases">
        <title>Ramlibacter sp. G-1-2-2 isolated from soil.</title>
        <authorList>
            <person name="Dahal R.H."/>
        </authorList>
    </citation>
    <scope>NUCLEOTIDE SEQUENCE [LARGE SCALE GENOMIC DNA]</scope>
    <source>
        <strain evidence="1 2">G-1-2-2</strain>
    </source>
</reference>
<name>A0A848GY40_9BURK</name>
<keyword evidence="2" id="KW-1185">Reference proteome</keyword>
<dbReference type="RefSeq" id="WP_169417698.1">
    <property type="nucleotide sequence ID" value="NZ_JABBFX010000001.1"/>
</dbReference>
<protein>
    <submittedName>
        <fullName evidence="1">Uncharacterized protein</fullName>
    </submittedName>
</protein>
<proteinExistence type="predicted"/>
<accession>A0A848GY40</accession>
<organism evidence="1 2">
    <name type="scientific">Ramlibacter agri</name>
    <dbReference type="NCBI Taxonomy" id="2728837"/>
    <lineage>
        <taxon>Bacteria</taxon>
        <taxon>Pseudomonadati</taxon>
        <taxon>Pseudomonadota</taxon>
        <taxon>Betaproteobacteria</taxon>
        <taxon>Burkholderiales</taxon>
        <taxon>Comamonadaceae</taxon>
        <taxon>Ramlibacter</taxon>
    </lineage>
</organism>
<dbReference type="AlphaFoldDB" id="A0A848GY40"/>
<dbReference type="Proteomes" id="UP000541185">
    <property type="component" value="Unassembled WGS sequence"/>
</dbReference>
<comment type="caution">
    <text evidence="1">The sequence shown here is derived from an EMBL/GenBank/DDBJ whole genome shotgun (WGS) entry which is preliminary data.</text>
</comment>
<evidence type="ECO:0000313" key="1">
    <source>
        <dbReference type="EMBL" id="NML43495.1"/>
    </source>
</evidence>
<evidence type="ECO:0000313" key="2">
    <source>
        <dbReference type="Proteomes" id="UP000541185"/>
    </source>
</evidence>
<gene>
    <name evidence="1" type="ORF">HHL11_07030</name>
</gene>
<sequence>MTTNVYDGNVGLMTTDSRWSAAYGNYLIYVDDARFEKIERYNDAVFMFAGDGHAVQKWKSWIRSNPADDSNMPSCDKMCVCIARVSDKQVLFKERQDIVQDGAFFAGSGSRYAYVCWNDNRCAKRAVETAKQFDFSSGGDVKFFEFDSGKHNLFSPAVEVTVDDVLKALNDRGMVMEIAVNGTSKPPFKLKEAAANDPELKEVQAKIANGEISPTAPCDGMYSEWTPAQTSKLKSVLGEVFGWKK</sequence>